<reference evidence="1" key="1">
    <citation type="submission" date="2021-06" db="EMBL/GenBank/DDBJ databases">
        <authorList>
            <person name="Kallberg Y."/>
            <person name="Tangrot J."/>
            <person name="Rosling A."/>
        </authorList>
    </citation>
    <scope>NUCLEOTIDE SEQUENCE</scope>
    <source>
        <strain evidence="1">MA453B</strain>
    </source>
</reference>
<proteinExistence type="predicted"/>
<protein>
    <submittedName>
        <fullName evidence="1">3251_t:CDS:1</fullName>
    </submittedName>
</protein>
<dbReference type="OrthoDB" id="2407015at2759"/>
<organism evidence="1 2">
    <name type="scientific">Dentiscutata erythropus</name>
    <dbReference type="NCBI Taxonomy" id="1348616"/>
    <lineage>
        <taxon>Eukaryota</taxon>
        <taxon>Fungi</taxon>
        <taxon>Fungi incertae sedis</taxon>
        <taxon>Mucoromycota</taxon>
        <taxon>Glomeromycotina</taxon>
        <taxon>Glomeromycetes</taxon>
        <taxon>Diversisporales</taxon>
        <taxon>Gigasporaceae</taxon>
        <taxon>Dentiscutata</taxon>
    </lineage>
</organism>
<name>A0A9N9JAA3_9GLOM</name>
<gene>
    <name evidence="1" type="ORF">DERYTH_LOCUS18697</name>
</gene>
<comment type="caution">
    <text evidence="1">The sequence shown here is derived from an EMBL/GenBank/DDBJ whole genome shotgun (WGS) entry which is preliminary data.</text>
</comment>
<sequence length="110" mass="13042">MNPFTTMILASSNISQQTKSKKHARGKHKYYLTEYIIITDKYINPQKPNDKYCYCLACYELNSKKVKIVNRKKLVRNHLKNCIYFICKVGEKEQAEYILNKEELETSKKL</sequence>
<evidence type="ECO:0000313" key="1">
    <source>
        <dbReference type="EMBL" id="CAG8771098.1"/>
    </source>
</evidence>
<dbReference type="EMBL" id="CAJVPY010019328">
    <property type="protein sequence ID" value="CAG8771098.1"/>
    <property type="molecule type" value="Genomic_DNA"/>
</dbReference>
<evidence type="ECO:0000313" key="2">
    <source>
        <dbReference type="Proteomes" id="UP000789405"/>
    </source>
</evidence>
<accession>A0A9N9JAA3</accession>
<dbReference type="Proteomes" id="UP000789405">
    <property type="component" value="Unassembled WGS sequence"/>
</dbReference>
<keyword evidence="2" id="KW-1185">Reference proteome</keyword>
<dbReference type="AlphaFoldDB" id="A0A9N9JAA3"/>